<accession>A0ABQ9XC20</accession>
<reference evidence="1 2" key="1">
    <citation type="journal article" date="2022" name="bioRxiv">
        <title>Genomics of Preaxostyla Flagellates Illuminates Evolutionary Transitions and the Path Towards Mitochondrial Loss.</title>
        <authorList>
            <person name="Novak L.V.F."/>
            <person name="Treitli S.C."/>
            <person name="Pyrih J."/>
            <person name="Halakuc P."/>
            <person name="Pipaliya S.V."/>
            <person name="Vacek V."/>
            <person name="Brzon O."/>
            <person name="Soukal P."/>
            <person name="Eme L."/>
            <person name="Dacks J.B."/>
            <person name="Karnkowska A."/>
            <person name="Elias M."/>
            <person name="Hampl V."/>
        </authorList>
    </citation>
    <scope>NUCLEOTIDE SEQUENCE [LARGE SCALE GENOMIC DNA]</scope>
    <source>
        <strain evidence="1">NAU3</strain>
        <tissue evidence="1">Gut</tissue>
    </source>
</reference>
<name>A0ABQ9XC20_9EUKA</name>
<dbReference type="EMBL" id="JARBJD010000168">
    <property type="protein sequence ID" value="KAK2948813.1"/>
    <property type="molecule type" value="Genomic_DNA"/>
</dbReference>
<comment type="caution">
    <text evidence="1">The sequence shown here is derived from an EMBL/GenBank/DDBJ whole genome shotgun (WGS) entry which is preliminary data.</text>
</comment>
<dbReference type="Proteomes" id="UP001281761">
    <property type="component" value="Unassembled WGS sequence"/>
</dbReference>
<evidence type="ECO:0000313" key="1">
    <source>
        <dbReference type="EMBL" id="KAK2948813.1"/>
    </source>
</evidence>
<proteinExistence type="predicted"/>
<organism evidence="1 2">
    <name type="scientific">Blattamonas nauphoetae</name>
    <dbReference type="NCBI Taxonomy" id="2049346"/>
    <lineage>
        <taxon>Eukaryota</taxon>
        <taxon>Metamonada</taxon>
        <taxon>Preaxostyla</taxon>
        <taxon>Oxymonadida</taxon>
        <taxon>Blattamonas</taxon>
    </lineage>
</organism>
<evidence type="ECO:0000313" key="2">
    <source>
        <dbReference type="Proteomes" id="UP001281761"/>
    </source>
</evidence>
<protein>
    <submittedName>
        <fullName evidence="1">Uncharacterized protein</fullName>
    </submittedName>
</protein>
<sequence length="225" mass="23926">MEICDIVATTALHSSQILAQCFGFSQPSCSSCSMPSFPSFESSRGCACSTPSVPQFNFPQPSPCALPQQSPCALPAPTRFSNENMFNAHNSGNNRQASQDHMRANADCDTSRQNAAERCNAQRAKALLDADVRAQNHRFSECNENEFLCHNKKARTDTGDCSAQTAKLNADTSNACQAAQRNCDSNKHHSCAGRDATTLCEAAHCSDASGLKSASGCGSVSPCGF</sequence>
<gene>
    <name evidence="1" type="ORF">BLNAU_16263</name>
</gene>
<keyword evidence="2" id="KW-1185">Reference proteome</keyword>